<dbReference type="RefSeq" id="WP_376719691.1">
    <property type="nucleotide sequence ID" value="NZ_JAYMRR010000017.1"/>
</dbReference>
<dbReference type="Proteomes" id="UP001585018">
    <property type="component" value="Unassembled WGS sequence"/>
</dbReference>
<evidence type="ECO:0000256" key="1">
    <source>
        <dbReference type="SAM" id="Phobius"/>
    </source>
</evidence>
<accession>A0ABV5DIP0</accession>
<protein>
    <submittedName>
        <fullName evidence="3">DUF4328 domain-containing protein</fullName>
    </submittedName>
</protein>
<proteinExistence type="predicted"/>
<organism evidence="3 4">
    <name type="scientific">Streptomyces parvulus</name>
    <dbReference type="NCBI Taxonomy" id="146923"/>
    <lineage>
        <taxon>Bacteria</taxon>
        <taxon>Bacillati</taxon>
        <taxon>Actinomycetota</taxon>
        <taxon>Actinomycetes</taxon>
        <taxon>Kitasatosporales</taxon>
        <taxon>Streptomycetaceae</taxon>
        <taxon>Streptomyces</taxon>
    </lineage>
</organism>
<keyword evidence="4" id="KW-1185">Reference proteome</keyword>
<keyword evidence="1" id="KW-1133">Transmembrane helix</keyword>
<feature type="transmembrane region" description="Helical" evidence="1">
    <location>
        <begin position="161"/>
        <end position="177"/>
    </location>
</feature>
<sequence length="239" mass="25450">MTHASTPMPGQHLPAPVPGRVLRSPIGLSHAVTALLGVVIVADLLIVTASLNMRALMGRMASGNTVALDEGELSRADYAMAGSVVLYGVALLATAVVFIVWFHRLRQNAEIFAPGALSRSPGWAIACWFIPIANLWIPRGIAADILWAAQPEPRSRVPRHRGLLNAWWGAWVWALVFDRFASRAYDAAQGVDAVRDAAGLVAASAGFDMLAAVLAILFVRRLTAAQHEKALVGPAAPGR</sequence>
<feature type="transmembrane region" description="Helical" evidence="1">
    <location>
        <begin position="197"/>
        <end position="219"/>
    </location>
</feature>
<gene>
    <name evidence="3" type="ORF">VSS30_26630</name>
</gene>
<dbReference type="InterPro" id="IPR025565">
    <property type="entry name" value="DUF4328"/>
</dbReference>
<feature type="transmembrane region" description="Helical" evidence="1">
    <location>
        <begin position="123"/>
        <end position="149"/>
    </location>
</feature>
<evidence type="ECO:0000313" key="4">
    <source>
        <dbReference type="Proteomes" id="UP001585018"/>
    </source>
</evidence>
<reference evidence="3 4" key="1">
    <citation type="submission" date="2024-01" db="EMBL/GenBank/DDBJ databases">
        <title>Genome mining of biosynthetic gene clusters to explore secondary metabolites of Streptomyces sp.</title>
        <authorList>
            <person name="Baig A."/>
            <person name="Ajitkumar Shintre N."/>
            <person name="Kumar H."/>
            <person name="Anbarasu A."/>
            <person name="Ramaiah S."/>
        </authorList>
    </citation>
    <scope>NUCLEOTIDE SEQUENCE [LARGE SCALE GENOMIC DNA]</scope>
    <source>
        <strain evidence="3 4">A03</strain>
    </source>
</reference>
<evidence type="ECO:0000313" key="3">
    <source>
        <dbReference type="EMBL" id="MFB8752396.1"/>
    </source>
</evidence>
<name>A0ABV5DIP0_9ACTN</name>
<feature type="transmembrane region" description="Helical" evidence="1">
    <location>
        <begin position="28"/>
        <end position="51"/>
    </location>
</feature>
<dbReference type="Pfam" id="PF14219">
    <property type="entry name" value="DUF4328"/>
    <property type="match status" value="1"/>
</dbReference>
<dbReference type="EMBL" id="JAYMRR010000017">
    <property type="protein sequence ID" value="MFB8752396.1"/>
    <property type="molecule type" value="Genomic_DNA"/>
</dbReference>
<evidence type="ECO:0000259" key="2">
    <source>
        <dbReference type="Pfam" id="PF14219"/>
    </source>
</evidence>
<comment type="caution">
    <text evidence="3">The sequence shown here is derived from an EMBL/GenBank/DDBJ whole genome shotgun (WGS) entry which is preliminary data.</text>
</comment>
<keyword evidence="1" id="KW-0472">Membrane</keyword>
<keyword evidence="1" id="KW-0812">Transmembrane</keyword>
<feature type="domain" description="DUF4328" evidence="2">
    <location>
        <begin position="65"/>
        <end position="224"/>
    </location>
</feature>
<feature type="transmembrane region" description="Helical" evidence="1">
    <location>
        <begin position="84"/>
        <end position="103"/>
    </location>
</feature>